<keyword evidence="2" id="KW-1185">Reference proteome</keyword>
<evidence type="ECO:0000313" key="3">
    <source>
        <dbReference type="WBParaSite" id="L893_g25905.t1"/>
    </source>
</evidence>
<name>A0A1I7ZFF6_9BILA</name>
<organism evidence="2 3">
    <name type="scientific">Steinernema glaseri</name>
    <dbReference type="NCBI Taxonomy" id="37863"/>
    <lineage>
        <taxon>Eukaryota</taxon>
        <taxon>Metazoa</taxon>
        <taxon>Ecdysozoa</taxon>
        <taxon>Nematoda</taxon>
        <taxon>Chromadorea</taxon>
        <taxon>Rhabditida</taxon>
        <taxon>Tylenchina</taxon>
        <taxon>Panagrolaimomorpha</taxon>
        <taxon>Strongyloidoidea</taxon>
        <taxon>Steinernematidae</taxon>
        <taxon>Steinernema</taxon>
    </lineage>
</organism>
<proteinExistence type="predicted"/>
<keyword evidence="1" id="KW-0812">Transmembrane</keyword>
<evidence type="ECO:0000313" key="2">
    <source>
        <dbReference type="Proteomes" id="UP000095287"/>
    </source>
</evidence>
<accession>A0A1I7ZFF6</accession>
<dbReference type="WBParaSite" id="L893_g25905.t1">
    <property type="protein sequence ID" value="L893_g25905.t1"/>
    <property type="gene ID" value="L893_g25905"/>
</dbReference>
<feature type="transmembrane region" description="Helical" evidence="1">
    <location>
        <begin position="369"/>
        <end position="399"/>
    </location>
</feature>
<protein>
    <submittedName>
        <fullName evidence="3">Uncharacterized protein</fullName>
    </submittedName>
</protein>
<reference evidence="3" key="1">
    <citation type="submission" date="2016-11" db="UniProtKB">
        <authorList>
            <consortium name="WormBaseParasite"/>
        </authorList>
    </citation>
    <scope>IDENTIFICATION</scope>
</reference>
<dbReference type="AlphaFoldDB" id="A0A1I7ZFF6"/>
<evidence type="ECO:0000256" key="1">
    <source>
        <dbReference type="SAM" id="Phobius"/>
    </source>
</evidence>
<sequence length="408" mass="47966">MDSVPYDFVVSLMRVKLSNWHGILKDCELLGANYGTVASEMAKRLLWCTVDIPGILSRSPLSDQEAFSSAPRLWKGESREIVEVSSLSEADNLHYFSVYAEELIIDASDLEDKELSLRRFRSLMHTFRFAAFRELVFEDFQPDPLNRNFDRYFLAPSLTSFFNRVVLQYQEDASFKKLLLMFVDGMKIEFFSLKNSRATYDKRFVAPEWLQEALAILFFQPQFSNLELLEWSGWTNGFVDRLVSRWLKSPETVPKRSKSIDFTYRYVFLKPDLLSRYAFRRIRRQNREYGRIHPASTRRFDRAHPTEVKRRLIAKVYAGNGKESDLDIDFCRKATNMHLKFAFNEGEKAHYLKGLKGSFLTMKWKGRTYICGVLLLFLAYLFVLPLLFLYFVFLVHILFDAFCNAMFR</sequence>
<keyword evidence="1" id="KW-0472">Membrane</keyword>
<keyword evidence="1" id="KW-1133">Transmembrane helix</keyword>
<dbReference type="Proteomes" id="UP000095287">
    <property type="component" value="Unplaced"/>
</dbReference>